<accession>A0A3S3SQ53</accession>
<dbReference type="AlphaFoldDB" id="A0A3S3SQ53"/>
<comment type="caution">
    <text evidence="1">The sequence shown here is derived from an EMBL/GenBank/DDBJ whole genome shotgun (WGS) entry which is preliminary data.</text>
</comment>
<gene>
    <name evidence="1" type="ORF">H206_06246</name>
</gene>
<protein>
    <submittedName>
        <fullName evidence="1">Uncharacterized protein</fullName>
    </submittedName>
</protein>
<keyword evidence="2" id="KW-1185">Reference proteome</keyword>
<dbReference type="Proteomes" id="UP000287853">
    <property type="component" value="Unassembled WGS sequence"/>
</dbReference>
<proteinExistence type="predicted"/>
<dbReference type="EMBL" id="MTKO01000031">
    <property type="protein sequence ID" value="RWX47587.1"/>
    <property type="molecule type" value="Genomic_DNA"/>
</dbReference>
<sequence>MLEIQSFVKETFKEKQTVLGRKSQEETAGGVFLTHLVYE</sequence>
<evidence type="ECO:0000313" key="2">
    <source>
        <dbReference type="Proteomes" id="UP000287853"/>
    </source>
</evidence>
<name>A0A3S3SQ53_9BACT</name>
<evidence type="ECO:0000313" key="1">
    <source>
        <dbReference type="EMBL" id="RWX47587.1"/>
    </source>
</evidence>
<organism evidence="1 2">
    <name type="scientific">Candidatus Electrothrix aarhusensis</name>
    <dbReference type="NCBI Taxonomy" id="1859131"/>
    <lineage>
        <taxon>Bacteria</taxon>
        <taxon>Pseudomonadati</taxon>
        <taxon>Thermodesulfobacteriota</taxon>
        <taxon>Desulfobulbia</taxon>
        <taxon>Desulfobulbales</taxon>
        <taxon>Desulfobulbaceae</taxon>
        <taxon>Candidatus Electrothrix</taxon>
    </lineage>
</organism>
<reference evidence="1 2" key="1">
    <citation type="submission" date="2017-01" db="EMBL/GenBank/DDBJ databases">
        <title>The cable genome- insights into the physiology and evolution of filamentous bacteria capable of sulfide oxidation via long distance electron transfer.</title>
        <authorList>
            <person name="Schreiber L."/>
            <person name="Bjerg J.T."/>
            <person name="Boggild A."/>
            <person name="Van De Vossenberg J."/>
            <person name="Meysman F."/>
            <person name="Nielsen L.P."/>
            <person name="Schramm A."/>
            <person name="Kjeldsen K.U."/>
        </authorList>
    </citation>
    <scope>NUCLEOTIDE SEQUENCE [LARGE SCALE GENOMIC DNA]</scope>
    <source>
        <strain evidence="1">MCF</strain>
    </source>
</reference>